<dbReference type="GO" id="GO:0006751">
    <property type="term" value="P:glutathione catabolic process"/>
    <property type="evidence" value="ECO:0007669"/>
    <property type="project" value="InterPro"/>
</dbReference>
<organism evidence="1">
    <name type="scientific">metagenome</name>
    <dbReference type="NCBI Taxonomy" id="256318"/>
    <lineage>
        <taxon>unclassified sequences</taxon>
        <taxon>metagenomes</taxon>
    </lineage>
</organism>
<protein>
    <recommendedName>
        <fullName evidence="2">Gamma-glutamyltransferase</fullName>
    </recommendedName>
</protein>
<accession>A0A380T8B6</accession>
<dbReference type="EMBL" id="UIDG01000023">
    <property type="protein sequence ID" value="SUS04128.1"/>
    <property type="molecule type" value="Genomic_DNA"/>
</dbReference>
<gene>
    <name evidence="1" type="ORF">DF3PB_1190007</name>
</gene>
<dbReference type="GO" id="GO:0036374">
    <property type="term" value="F:glutathione hydrolase activity"/>
    <property type="evidence" value="ECO:0007669"/>
    <property type="project" value="InterPro"/>
</dbReference>
<dbReference type="PRINTS" id="PR01210">
    <property type="entry name" value="GGTRANSPTASE"/>
</dbReference>
<evidence type="ECO:0008006" key="2">
    <source>
        <dbReference type="Google" id="ProtNLM"/>
    </source>
</evidence>
<evidence type="ECO:0000313" key="1">
    <source>
        <dbReference type="EMBL" id="SUS04128.1"/>
    </source>
</evidence>
<dbReference type="PANTHER" id="PTHR11686">
    <property type="entry name" value="GAMMA GLUTAMYL TRANSPEPTIDASE"/>
    <property type="match status" value="1"/>
</dbReference>
<name>A0A380T8B6_9ZZZZ</name>
<dbReference type="PANTHER" id="PTHR11686:SF9">
    <property type="entry name" value="RE13973P"/>
    <property type="match status" value="1"/>
</dbReference>
<dbReference type="InterPro" id="IPR029055">
    <property type="entry name" value="Ntn_hydrolases_N"/>
</dbReference>
<dbReference type="AlphaFoldDB" id="A0A380T8B6"/>
<proteinExistence type="predicted"/>
<dbReference type="Gene3D" id="3.60.20.40">
    <property type="match status" value="1"/>
</dbReference>
<dbReference type="InterPro" id="IPR043137">
    <property type="entry name" value="GGT_ssub_C"/>
</dbReference>
<dbReference type="InterPro" id="IPR000101">
    <property type="entry name" value="GGT_peptidase"/>
</dbReference>
<dbReference type="Pfam" id="PF01019">
    <property type="entry name" value="G_glu_transpept"/>
    <property type="match status" value="2"/>
</dbReference>
<dbReference type="SUPFAM" id="SSF56235">
    <property type="entry name" value="N-terminal nucleophile aminohydrolases (Ntn hydrolases)"/>
    <property type="match status" value="1"/>
</dbReference>
<reference evidence="1" key="1">
    <citation type="submission" date="2018-07" db="EMBL/GenBank/DDBJ databases">
        <authorList>
            <person name="Quirk P.G."/>
            <person name="Krulwich T.A."/>
        </authorList>
    </citation>
    <scope>NUCLEOTIDE SEQUENCE</scope>
</reference>
<sequence length="549" mass="56232">MRHSKANSLILRLTSGFARAVRQHAIALPLVLLAACSGDNGPREAVEPLKGFIGAVVADEPQAALIGRDMLAIGGSAVDAAVAAAFALGVTLPSQTGLGGGGVCIAFDQKTGDVRALDFLAEAPALAAAPTDKPAAVPAMVRGLYTLHARYGHLPWSQLVAPAERLAHFGTPVSRAFARDLDALRGTSLDKSGLQRLFGTADGSRLLGEGDSLVQLELAATLSRLRSEGPAGLYIGPGAAAFATAAQAAGYALTQTDLANYRPLWRDTLRFKVGNETVHVPPPPVLGGLIAAEMVAILSDGDRFRKAGADERDHLLVEVGARAFADANQARTSTADPNGLLTRAHATALMAGYRRDQRSASVFAKVPTMAPLNAAATGIVAVDRDGNGVACALTLNSLFGSGRIATGTGVVLAAVPGSEGHGATALGPMLVVNEAVSSFRFAATASGGASAPSALAATAARVILTDTPVSAAVNMPRVHAGSEPDRVLIERTLPPDRVDALRQRGHSLTETPPLGHVNAIACPKGLPRYPESCAAATDQRGFGFAILGG</sequence>
<dbReference type="GO" id="GO:0005886">
    <property type="term" value="C:plasma membrane"/>
    <property type="evidence" value="ECO:0007669"/>
    <property type="project" value="TreeGrafter"/>
</dbReference>